<protein>
    <submittedName>
        <fullName evidence="1">Uncharacterized protein</fullName>
    </submittedName>
</protein>
<evidence type="ECO:0000313" key="2">
    <source>
        <dbReference type="Proteomes" id="UP000050277"/>
    </source>
</evidence>
<accession>A0A0P6XX05</accession>
<dbReference type="Proteomes" id="UP000050277">
    <property type="component" value="Unassembled WGS sequence"/>
</dbReference>
<evidence type="ECO:0000313" key="1">
    <source>
        <dbReference type="EMBL" id="KPL80265.1"/>
    </source>
</evidence>
<proteinExistence type="predicted"/>
<gene>
    <name evidence="1" type="ORF">SE18_24750</name>
</gene>
<name>A0A0P6XX05_9CHLR</name>
<sequence>MQRDIRMDMDVYLTYITMSNKKHILVEGNSDQEMISKFTERLVEKYSNFLGNIDIDIVGELLRSCIENVRERVLFISDFVNYKIKPKNFLSFIDREFWGFIIEPNIVDIISNHNVDGLTICSRGHSIENYLFNSTILGEVFYNLSSLNNNQKNMAIILFKKIFIDSLKTACAISITAFLFNKINKINKDPFHKYIEINDDFSFNLDNWIFFIKNKFQLEDKVINEMSEKFLYIYRKVSILDVDKIQWICHGHIGLQFLWDTFSKCVYSITNGLSEDKRQKAFQNSRKFDTNTIFSIGTIIWSYRYLNNQEVFCDDVVNFCLQ</sequence>
<organism evidence="1 2">
    <name type="scientific">Herpetosiphon geysericola</name>
    <dbReference type="NCBI Taxonomy" id="70996"/>
    <lineage>
        <taxon>Bacteria</taxon>
        <taxon>Bacillati</taxon>
        <taxon>Chloroflexota</taxon>
        <taxon>Chloroflexia</taxon>
        <taxon>Herpetosiphonales</taxon>
        <taxon>Herpetosiphonaceae</taxon>
        <taxon>Herpetosiphon</taxon>
    </lineage>
</organism>
<dbReference type="AlphaFoldDB" id="A0A0P6XX05"/>
<reference evidence="1 2" key="1">
    <citation type="submission" date="2015-07" db="EMBL/GenBank/DDBJ databases">
        <title>Whole genome sequence of Herpetosiphon geysericola DSM 7119.</title>
        <authorList>
            <person name="Hemp J."/>
            <person name="Ward L.M."/>
            <person name="Pace L.A."/>
            <person name="Fischer W.W."/>
        </authorList>
    </citation>
    <scope>NUCLEOTIDE SEQUENCE [LARGE SCALE GENOMIC DNA]</scope>
    <source>
        <strain evidence="1 2">DSM 7119</strain>
    </source>
</reference>
<dbReference type="EMBL" id="LGKP01000040">
    <property type="protein sequence ID" value="KPL80265.1"/>
    <property type="molecule type" value="Genomic_DNA"/>
</dbReference>
<keyword evidence="2" id="KW-1185">Reference proteome</keyword>
<comment type="caution">
    <text evidence="1">The sequence shown here is derived from an EMBL/GenBank/DDBJ whole genome shotgun (WGS) entry which is preliminary data.</text>
</comment>
<dbReference type="STRING" id="70996.SE18_24750"/>